<dbReference type="InterPro" id="IPR032675">
    <property type="entry name" value="LRR_dom_sf"/>
</dbReference>
<dbReference type="GO" id="GO:0006952">
    <property type="term" value="P:defense response"/>
    <property type="evidence" value="ECO:0007669"/>
    <property type="project" value="UniProtKB-ARBA"/>
</dbReference>
<reference evidence="14" key="1">
    <citation type="submission" date="2020-07" db="EMBL/GenBank/DDBJ databases">
        <title>Ethylene signaling mediates host invasion by parasitic plants.</title>
        <authorList>
            <person name="Yoshida S."/>
        </authorList>
    </citation>
    <scope>NUCLEOTIDE SEQUENCE</scope>
    <source>
        <strain evidence="14">Okayama</strain>
    </source>
</reference>
<comment type="subcellular location">
    <subcellularLocation>
        <location evidence="1">Cell membrane</location>
        <topology evidence="1">Single-pass type I membrane protein</topology>
    </subcellularLocation>
</comment>
<evidence type="ECO:0000256" key="10">
    <source>
        <dbReference type="ARBA" id="ARBA00023170"/>
    </source>
</evidence>
<dbReference type="FunFam" id="3.80.10.10:FF:001347">
    <property type="entry name" value="LRR receptor-like serine/threonine-protein kinase GSO2"/>
    <property type="match status" value="1"/>
</dbReference>
<evidence type="ECO:0000256" key="8">
    <source>
        <dbReference type="ARBA" id="ARBA00022989"/>
    </source>
</evidence>
<keyword evidence="15" id="KW-1185">Reference proteome</keyword>
<evidence type="ECO:0000256" key="12">
    <source>
        <dbReference type="SAM" id="MobiDB-lite"/>
    </source>
</evidence>
<dbReference type="PANTHER" id="PTHR48063">
    <property type="entry name" value="LRR RECEPTOR-LIKE KINASE"/>
    <property type="match status" value="1"/>
</dbReference>
<keyword evidence="6" id="KW-0732">Signal</keyword>
<dbReference type="SMART" id="SM00369">
    <property type="entry name" value="LRR_TYP"/>
    <property type="match status" value="9"/>
</dbReference>
<dbReference type="GO" id="GO:0005886">
    <property type="term" value="C:plasma membrane"/>
    <property type="evidence" value="ECO:0007669"/>
    <property type="project" value="UniProtKB-SubCell"/>
</dbReference>
<dbReference type="GO" id="GO:0051707">
    <property type="term" value="P:response to other organism"/>
    <property type="evidence" value="ECO:0007669"/>
    <property type="project" value="UniProtKB-ARBA"/>
</dbReference>
<dbReference type="SUPFAM" id="SSF52058">
    <property type="entry name" value="L domain-like"/>
    <property type="match status" value="2"/>
</dbReference>
<dbReference type="AlphaFoldDB" id="A0A830AZA5"/>
<dbReference type="Pfam" id="PF00560">
    <property type="entry name" value="LRR_1"/>
    <property type="match status" value="5"/>
</dbReference>
<comment type="caution">
    <text evidence="14">The sequence shown here is derived from an EMBL/GenBank/DDBJ whole genome shotgun (WGS) entry which is preliminary data.</text>
</comment>
<evidence type="ECO:0000313" key="15">
    <source>
        <dbReference type="Proteomes" id="UP000653305"/>
    </source>
</evidence>
<dbReference type="InterPro" id="IPR046956">
    <property type="entry name" value="RLP23-like"/>
</dbReference>
<keyword evidence="8 13" id="KW-1133">Transmembrane helix</keyword>
<evidence type="ECO:0000313" key="14">
    <source>
        <dbReference type="EMBL" id="GFP79546.1"/>
    </source>
</evidence>
<evidence type="ECO:0000256" key="2">
    <source>
        <dbReference type="ARBA" id="ARBA00009592"/>
    </source>
</evidence>
<dbReference type="GO" id="GO:0016301">
    <property type="term" value="F:kinase activity"/>
    <property type="evidence" value="ECO:0007669"/>
    <property type="project" value="UniProtKB-KW"/>
</dbReference>
<dbReference type="FunFam" id="3.80.10.10:FF:000095">
    <property type="entry name" value="LRR receptor-like serine/threonine-protein kinase GSO1"/>
    <property type="match status" value="1"/>
</dbReference>
<dbReference type="FunFam" id="3.80.10.10:FF:000111">
    <property type="entry name" value="LRR receptor-like serine/threonine-protein kinase ERECTA"/>
    <property type="match status" value="1"/>
</dbReference>
<dbReference type="Gene3D" id="3.80.10.10">
    <property type="entry name" value="Ribonuclease Inhibitor"/>
    <property type="match status" value="2"/>
</dbReference>
<dbReference type="PRINTS" id="PR00019">
    <property type="entry name" value="LEURICHRPT"/>
</dbReference>
<keyword evidence="4" id="KW-0433">Leucine-rich repeat</keyword>
<keyword evidence="7" id="KW-0677">Repeat</keyword>
<evidence type="ECO:0000256" key="6">
    <source>
        <dbReference type="ARBA" id="ARBA00022729"/>
    </source>
</evidence>
<keyword evidence="5 13" id="KW-0812">Transmembrane</keyword>
<gene>
    <name evidence="14" type="ORF">PHJA_000098100</name>
</gene>
<dbReference type="InterPro" id="IPR003591">
    <property type="entry name" value="Leu-rich_rpt_typical-subtyp"/>
</dbReference>
<dbReference type="GO" id="GO:0009791">
    <property type="term" value="P:post-embryonic development"/>
    <property type="evidence" value="ECO:0007669"/>
    <property type="project" value="UniProtKB-ARBA"/>
</dbReference>
<evidence type="ECO:0000256" key="5">
    <source>
        <dbReference type="ARBA" id="ARBA00022692"/>
    </source>
</evidence>
<dbReference type="Pfam" id="PF13855">
    <property type="entry name" value="LRR_8"/>
    <property type="match status" value="2"/>
</dbReference>
<comment type="similarity">
    <text evidence="2">Belongs to the RLP family.</text>
</comment>
<evidence type="ECO:0000256" key="1">
    <source>
        <dbReference type="ARBA" id="ARBA00004251"/>
    </source>
</evidence>
<sequence length="683" mass="76303">MALLLSGDYQNDVHLGGEISSALLDLHHLKDLDLSENDFGGNRIPDFLCSMTQLQHLKLSLSNFSGIVPPQLGNLTSLQTLDLKDNYFTGVIPPQLGNLTNLQTLALERNKLKTLPSSIWQLSKLKKLDVSSNSLEGTITEAKLTKLHNLKLLDLSFNSLTLDINPDWTPPFQLDLIGLAGCNMGPSFPLWLRKQSNFWWLDLSSNGISGDVPNWLWSLSSGIDYLNISHNEFSGTMNDYSRTISMIDVSFNKFSGHIPLLHPSTSIFQLSQNMFSGSISSLCPMPRSRLWLLDLSDNRLEGELPNCWQNMTRLYVLNLSNNNFSGEIPHALGSLLNLYALQLDNNNLSGELPSTLNKPKHLQLIDVGGNKLTGNIPTWIDASHEHMAYLIFRNNRFEGSIPPQICSLTQIQVLDLSGNHISGKIPPCFNNFTYLVQKDMRGPIFFRFFSLEALHFKDYIYYATLSWKHQELEYKRNLRLLKLIDLSRNRLVGDIPGSFSSLKRLVSLNLSRNCLTGNINPDIGQMEMLDSLDLSSNQLSGAIPSSMTRLTFLSVLDLANNNLSGKIPTSTQLQSFNASAYAGNVGLCGSPLPLCPGDDPHPSTNNEAGDTDDEKDDDGILSSSFLKEIVISIIVGYIFGFWGVVGSLIVKESWRRAYFNFWDAVGNWLYVTAAVSWNKFRRS</sequence>
<dbReference type="Proteomes" id="UP000653305">
    <property type="component" value="Unassembled WGS sequence"/>
</dbReference>
<dbReference type="EMBL" id="BMAC01000010">
    <property type="protein sequence ID" value="GFP79546.1"/>
    <property type="molecule type" value="Genomic_DNA"/>
</dbReference>
<feature type="region of interest" description="Disordered" evidence="12">
    <location>
        <begin position="596"/>
        <end position="616"/>
    </location>
</feature>
<keyword evidence="9 13" id="KW-0472">Membrane</keyword>
<keyword evidence="3" id="KW-1003">Cell membrane</keyword>
<feature type="transmembrane region" description="Helical" evidence="13">
    <location>
        <begin position="629"/>
        <end position="650"/>
    </location>
</feature>
<dbReference type="InterPro" id="IPR001611">
    <property type="entry name" value="Leu-rich_rpt"/>
</dbReference>
<name>A0A830AZA5_9LAMI</name>
<keyword evidence="14" id="KW-0418">Kinase</keyword>
<evidence type="ECO:0000256" key="4">
    <source>
        <dbReference type="ARBA" id="ARBA00022614"/>
    </source>
</evidence>
<keyword evidence="14" id="KW-0808">Transferase</keyword>
<protein>
    <submittedName>
        <fullName evidence="14">LRR receptor-like serine/threonine-protein kinase fls2</fullName>
    </submittedName>
</protein>
<proteinExistence type="inferred from homology"/>
<evidence type="ECO:0000256" key="13">
    <source>
        <dbReference type="SAM" id="Phobius"/>
    </source>
</evidence>
<accession>A0A830AZA5</accession>
<evidence type="ECO:0000256" key="11">
    <source>
        <dbReference type="ARBA" id="ARBA00023180"/>
    </source>
</evidence>
<keyword evidence="11" id="KW-0325">Glycoprotein</keyword>
<evidence type="ECO:0000256" key="3">
    <source>
        <dbReference type="ARBA" id="ARBA00022475"/>
    </source>
</evidence>
<dbReference type="PANTHER" id="PTHR48063:SF98">
    <property type="entry name" value="LRR RECEPTOR-LIKE SERINE_THREONINE-PROTEIN KINASE FLS2"/>
    <property type="match status" value="1"/>
</dbReference>
<dbReference type="FunFam" id="3.80.10.10:FF:000453">
    <property type="entry name" value="Leucine-rich receptor-like protein kinase family protein"/>
    <property type="match status" value="1"/>
</dbReference>
<keyword evidence="10 14" id="KW-0675">Receptor</keyword>
<dbReference type="OrthoDB" id="8731593at2759"/>
<evidence type="ECO:0000256" key="7">
    <source>
        <dbReference type="ARBA" id="ARBA00022737"/>
    </source>
</evidence>
<evidence type="ECO:0000256" key="9">
    <source>
        <dbReference type="ARBA" id="ARBA00023136"/>
    </source>
</evidence>
<organism evidence="14 15">
    <name type="scientific">Phtheirospermum japonicum</name>
    <dbReference type="NCBI Taxonomy" id="374723"/>
    <lineage>
        <taxon>Eukaryota</taxon>
        <taxon>Viridiplantae</taxon>
        <taxon>Streptophyta</taxon>
        <taxon>Embryophyta</taxon>
        <taxon>Tracheophyta</taxon>
        <taxon>Spermatophyta</taxon>
        <taxon>Magnoliopsida</taxon>
        <taxon>eudicotyledons</taxon>
        <taxon>Gunneridae</taxon>
        <taxon>Pentapetalae</taxon>
        <taxon>asterids</taxon>
        <taxon>lamiids</taxon>
        <taxon>Lamiales</taxon>
        <taxon>Orobanchaceae</taxon>
        <taxon>Orobanchaceae incertae sedis</taxon>
        <taxon>Phtheirospermum</taxon>
    </lineage>
</organism>